<dbReference type="AlphaFoldDB" id="A0A420IY69"/>
<evidence type="ECO:0000256" key="1">
    <source>
        <dbReference type="SAM" id="SignalP"/>
    </source>
</evidence>
<organism evidence="2 3">
    <name type="scientific">Golovinomyces cichoracearum</name>
    <dbReference type="NCBI Taxonomy" id="62708"/>
    <lineage>
        <taxon>Eukaryota</taxon>
        <taxon>Fungi</taxon>
        <taxon>Dikarya</taxon>
        <taxon>Ascomycota</taxon>
        <taxon>Pezizomycotina</taxon>
        <taxon>Leotiomycetes</taxon>
        <taxon>Erysiphales</taxon>
        <taxon>Erysiphaceae</taxon>
        <taxon>Golovinomyces</taxon>
    </lineage>
</organism>
<dbReference type="OrthoDB" id="2155261at2759"/>
<comment type="caution">
    <text evidence="2">The sequence shown here is derived from an EMBL/GenBank/DDBJ whole genome shotgun (WGS) entry which is preliminary data.</text>
</comment>
<protein>
    <submittedName>
        <fullName evidence="2">Uncharacterized protein</fullName>
    </submittedName>
</protein>
<dbReference type="Proteomes" id="UP000285405">
    <property type="component" value="Unassembled WGS sequence"/>
</dbReference>
<gene>
    <name evidence="2" type="ORF">GcC1_c15760o40</name>
</gene>
<feature type="signal peptide" evidence="1">
    <location>
        <begin position="1"/>
        <end position="17"/>
    </location>
</feature>
<evidence type="ECO:0000313" key="2">
    <source>
        <dbReference type="EMBL" id="RKF79507.1"/>
    </source>
</evidence>
<dbReference type="EMBL" id="MCBR01004613">
    <property type="protein sequence ID" value="RKF79507.1"/>
    <property type="molecule type" value="Genomic_DNA"/>
</dbReference>
<reference evidence="2 3" key="1">
    <citation type="journal article" date="2018" name="BMC Genomics">
        <title>Comparative genome analyses reveal sequence features reflecting distinct modes of host-adaptation between dicot and monocot powdery mildew.</title>
        <authorList>
            <person name="Wu Y."/>
            <person name="Ma X."/>
            <person name="Pan Z."/>
            <person name="Kale S.D."/>
            <person name="Song Y."/>
            <person name="King H."/>
            <person name="Zhang Q."/>
            <person name="Presley C."/>
            <person name="Deng X."/>
            <person name="Wei C.I."/>
            <person name="Xiao S."/>
        </authorList>
    </citation>
    <scope>NUCLEOTIDE SEQUENCE [LARGE SCALE GENOMIC DNA]</scope>
    <source>
        <strain evidence="2">UCSC1</strain>
    </source>
</reference>
<proteinExistence type="predicted"/>
<evidence type="ECO:0000313" key="3">
    <source>
        <dbReference type="Proteomes" id="UP000285405"/>
    </source>
</evidence>
<keyword evidence="1" id="KW-0732">Signal</keyword>
<accession>A0A420IY69</accession>
<feature type="chain" id="PRO_5019200731" evidence="1">
    <location>
        <begin position="18"/>
        <end position="88"/>
    </location>
</feature>
<name>A0A420IY69_9PEZI</name>
<sequence length="88" mass="10273">MYYIILCIFSLPPSLLSLLFLQKFSSCSHFYQGENLLSFFFFYKKSLSTLKKINKNFAIKASVGSRGGTFGKNSWIFKYKTHDVKDYE</sequence>